<accession>A0ABM0JGJ7</accession>
<gene>
    <name evidence="3" type="primary">LOC101850871</name>
</gene>
<name>A0ABM0JGJ7_APLCA</name>
<keyword evidence="1" id="KW-0732">Signal</keyword>
<evidence type="ECO:0000313" key="3">
    <source>
        <dbReference type="RefSeq" id="XP_005093194.1"/>
    </source>
</evidence>
<evidence type="ECO:0000256" key="1">
    <source>
        <dbReference type="SAM" id="SignalP"/>
    </source>
</evidence>
<evidence type="ECO:0000313" key="2">
    <source>
        <dbReference type="Proteomes" id="UP000694888"/>
    </source>
</evidence>
<sequence length="103" mass="11301">MNAKMLLLGLFMTLVVFNLVSEAQGQGAEGVEGEGLEVPSEAEIEETIGEALSELANEPGLSVAKRGWLKKKTKKVWRKVKPIAKQVLIHILKNMAQGKRSME</sequence>
<proteinExistence type="predicted"/>
<feature type="signal peptide" evidence="1">
    <location>
        <begin position="1"/>
        <end position="22"/>
    </location>
</feature>
<reference evidence="3" key="1">
    <citation type="submission" date="2025-08" db="UniProtKB">
        <authorList>
            <consortium name="RefSeq"/>
        </authorList>
    </citation>
    <scope>IDENTIFICATION</scope>
</reference>
<feature type="chain" id="PRO_5046256829" evidence="1">
    <location>
        <begin position="23"/>
        <end position="103"/>
    </location>
</feature>
<dbReference type="Proteomes" id="UP000694888">
    <property type="component" value="Unplaced"/>
</dbReference>
<dbReference type="RefSeq" id="XP_005093194.1">
    <property type="nucleotide sequence ID" value="XM_005093137.3"/>
</dbReference>
<keyword evidence="2" id="KW-1185">Reference proteome</keyword>
<dbReference type="GeneID" id="101850871"/>
<organism evidence="2 3">
    <name type="scientific">Aplysia californica</name>
    <name type="common">California sea hare</name>
    <dbReference type="NCBI Taxonomy" id="6500"/>
    <lineage>
        <taxon>Eukaryota</taxon>
        <taxon>Metazoa</taxon>
        <taxon>Spiralia</taxon>
        <taxon>Lophotrochozoa</taxon>
        <taxon>Mollusca</taxon>
        <taxon>Gastropoda</taxon>
        <taxon>Heterobranchia</taxon>
        <taxon>Euthyneura</taxon>
        <taxon>Tectipleura</taxon>
        <taxon>Aplysiida</taxon>
        <taxon>Aplysioidea</taxon>
        <taxon>Aplysiidae</taxon>
        <taxon>Aplysia</taxon>
    </lineage>
</organism>
<protein>
    <submittedName>
        <fullName evidence="3">Uncharacterized protein LOC101850871</fullName>
    </submittedName>
</protein>